<organism evidence="2 3">
    <name type="scientific">Saponaria officinalis</name>
    <name type="common">Common soapwort</name>
    <name type="synonym">Lychnis saponaria</name>
    <dbReference type="NCBI Taxonomy" id="3572"/>
    <lineage>
        <taxon>Eukaryota</taxon>
        <taxon>Viridiplantae</taxon>
        <taxon>Streptophyta</taxon>
        <taxon>Embryophyta</taxon>
        <taxon>Tracheophyta</taxon>
        <taxon>Spermatophyta</taxon>
        <taxon>Magnoliopsida</taxon>
        <taxon>eudicotyledons</taxon>
        <taxon>Gunneridae</taxon>
        <taxon>Pentapetalae</taxon>
        <taxon>Caryophyllales</taxon>
        <taxon>Caryophyllaceae</taxon>
        <taxon>Caryophylleae</taxon>
        <taxon>Saponaria</taxon>
    </lineage>
</organism>
<comment type="caution">
    <text evidence="2">The sequence shown here is derived from an EMBL/GenBank/DDBJ whole genome shotgun (WGS) entry which is preliminary data.</text>
</comment>
<reference evidence="2" key="1">
    <citation type="submission" date="2024-03" db="EMBL/GenBank/DDBJ databases">
        <title>WGS assembly of Saponaria officinalis var. Norfolk2.</title>
        <authorList>
            <person name="Jenkins J."/>
            <person name="Shu S."/>
            <person name="Grimwood J."/>
            <person name="Barry K."/>
            <person name="Goodstein D."/>
            <person name="Schmutz J."/>
            <person name="Leebens-Mack J."/>
            <person name="Osbourn A."/>
        </authorList>
    </citation>
    <scope>NUCLEOTIDE SEQUENCE [LARGE SCALE GENOMIC DNA]</scope>
    <source>
        <strain evidence="2">JIC</strain>
    </source>
</reference>
<dbReference type="PANTHER" id="PTHR31694:SF12">
    <property type="entry name" value="DESICCATION-LIKE PROTEIN"/>
    <property type="match status" value="1"/>
</dbReference>
<evidence type="ECO:0000313" key="3">
    <source>
        <dbReference type="Proteomes" id="UP001443914"/>
    </source>
</evidence>
<feature type="signal peptide" evidence="1">
    <location>
        <begin position="1"/>
        <end position="29"/>
    </location>
</feature>
<gene>
    <name evidence="2" type="ORF">RND81_14G089300</name>
</gene>
<keyword evidence="3" id="KW-1185">Reference proteome</keyword>
<accession>A0AAW1GJY0</accession>
<feature type="chain" id="PRO_5043430107" description="Desiccation-related protein PCC13-62" evidence="1">
    <location>
        <begin position="30"/>
        <end position="322"/>
    </location>
</feature>
<proteinExistence type="predicted"/>
<dbReference type="InterPro" id="IPR052965">
    <property type="entry name" value="Pigment-catalase-like"/>
</dbReference>
<dbReference type="AlphaFoldDB" id="A0AAW1GJY0"/>
<evidence type="ECO:0000256" key="1">
    <source>
        <dbReference type="SAM" id="SignalP"/>
    </source>
</evidence>
<evidence type="ECO:0000313" key="2">
    <source>
        <dbReference type="EMBL" id="KAK9665085.1"/>
    </source>
</evidence>
<evidence type="ECO:0008006" key="4">
    <source>
        <dbReference type="Google" id="ProtNLM"/>
    </source>
</evidence>
<keyword evidence="1" id="KW-0732">Signal</keyword>
<protein>
    <recommendedName>
        <fullName evidence="4">Desiccation-related protein PCC13-62</fullName>
    </recommendedName>
</protein>
<dbReference type="PANTHER" id="PTHR31694">
    <property type="entry name" value="DESICCATION-LIKE PROTEIN"/>
    <property type="match status" value="1"/>
</dbReference>
<dbReference type="Pfam" id="PF13668">
    <property type="entry name" value="Ferritin_2"/>
    <property type="match status" value="1"/>
</dbReference>
<dbReference type="Proteomes" id="UP001443914">
    <property type="component" value="Unassembled WGS sequence"/>
</dbReference>
<sequence>MAFPTKSKLNTTLYLLISVLCLLFNLSNCTHMADSLVINVSQNQTNQTIPKGDIDLIEFALNVEYLEAEFFLHGALGHGLDKVAPHLAAGGPPPVGPRKARLDPLVNSIVYQFGLQEVGNIRAMKKVVKGFPRPRMNLSTIFAEAMDKAFGRPLMPPFEPYATTLHYLIGCYMIPLVGLTSYVDINSKLHSPHAQKLIGSLLAVESGQDAVIRTLMYERRLQRVYPYGIPLQDFTIKISNIRNKLAKAGIRDEGLVVEPSLGAEGKSALNILSCDKDSMPYSRTPAEVLRIFYSSGDEHHKGGFFPDGAGGNIAKSFLVKRA</sequence>
<dbReference type="EMBL" id="JBDFQZ010000014">
    <property type="protein sequence ID" value="KAK9665085.1"/>
    <property type="molecule type" value="Genomic_DNA"/>
</dbReference>
<name>A0AAW1GJY0_SAPOF</name>